<evidence type="ECO:0000256" key="2">
    <source>
        <dbReference type="ARBA" id="ARBA00022827"/>
    </source>
</evidence>
<reference evidence="4 5" key="1">
    <citation type="journal article" date="2014" name="Int. J. Syst. Evol. Microbiol.">
        <title>Celeribacter indicus sp. nov., a polycyclic aromatic hydrocarbon-degrading bacterium from deep-sea sediment and reclassification of Huaishuia halophila as Celeribacter halophilus comb. nov.</title>
        <authorList>
            <person name="Lai Q."/>
            <person name="Cao J."/>
            <person name="Yuan J."/>
            <person name="Li F."/>
            <person name="Shao Z."/>
        </authorList>
    </citation>
    <scope>NUCLEOTIDE SEQUENCE [LARGE SCALE GENOMIC DNA]</scope>
    <source>
        <strain evidence="4">P73</strain>
    </source>
</reference>
<name>A0A0B5DXU3_9RHOB</name>
<dbReference type="InterPro" id="IPR012733">
    <property type="entry name" value="HB_mOase"/>
</dbReference>
<dbReference type="AlphaFoldDB" id="A0A0B5DXU3"/>
<dbReference type="PRINTS" id="PR00420">
    <property type="entry name" value="RNGMNOXGNASE"/>
</dbReference>
<dbReference type="InterPro" id="IPR036188">
    <property type="entry name" value="FAD/NAD-bd_sf"/>
</dbReference>
<dbReference type="GO" id="GO:0071949">
    <property type="term" value="F:FAD binding"/>
    <property type="evidence" value="ECO:0007669"/>
    <property type="project" value="InterPro"/>
</dbReference>
<dbReference type="RefSeq" id="WP_043868615.1">
    <property type="nucleotide sequence ID" value="NZ_CP004393.1"/>
</dbReference>
<dbReference type="GO" id="GO:0043639">
    <property type="term" value="P:benzoate catabolic process"/>
    <property type="evidence" value="ECO:0007669"/>
    <property type="project" value="InterPro"/>
</dbReference>
<feature type="domain" description="FAD-binding" evidence="3">
    <location>
        <begin position="6"/>
        <end position="345"/>
    </location>
</feature>
<keyword evidence="4" id="KW-0503">Monooxygenase</keyword>
<keyword evidence="1" id="KW-0285">Flavoprotein</keyword>
<evidence type="ECO:0000259" key="3">
    <source>
        <dbReference type="Pfam" id="PF01494"/>
    </source>
</evidence>
<dbReference type="STRING" id="1208324.P73_0846"/>
<dbReference type="NCBIfam" id="TIGR02360">
    <property type="entry name" value="pbenz_hydroxyl"/>
    <property type="match status" value="1"/>
</dbReference>
<accession>A0A0B5DXU3</accession>
<dbReference type="KEGG" id="cid:P73_0846"/>
<evidence type="ECO:0000313" key="4">
    <source>
        <dbReference type="EMBL" id="AJE45561.1"/>
    </source>
</evidence>
<dbReference type="EMBL" id="CP004393">
    <property type="protein sequence ID" value="AJE45561.1"/>
    <property type="molecule type" value="Genomic_DNA"/>
</dbReference>
<sequence>MTRLITEVAIIGGGPSGLLLSQLLNRAGVATVILERSTRAHVLGRIRAGILEWGTVGLLREAGVGARMDREGIAHDGCVLSDEDLMVHVNFRALTGQQVMVYGQTEVTRDLYDAQDAQGTTILHEVTDVEIRDPERTGSHVEFTHEGRRKRLDCLYVAGCDGFHGVSRQTIPAQKRRDFERVYPFGWLGILAEVPPVHDELIYSNSRHGFALASMRNERLVRHYVQVPLSDRIEDWSDQRFWEEFSRRIPAEAAGRLVTGPSIEKSIAPLRSFVSEPLRWGNLFLVGDAAHIVPPTGAKGLNLAASDVFYLHGALTDAVKGRGTAGIDAYSARALARIWKAMRFSWQMTTMLHRFEGEDAFAERMRKATLAHLAQSETARREMAENYVGLPF</sequence>
<dbReference type="NCBIfam" id="NF006091">
    <property type="entry name" value="PRK08243.1"/>
    <property type="match status" value="1"/>
</dbReference>
<evidence type="ECO:0000313" key="5">
    <source>
        <dbReference type="Proteomes" id="UP000031521"/>
    </source>
</evidence>
<dbReference type="SUPFAM" id="SSF54373">
    <property type="entry name" value="FAD-linked reductases, C-terminal domain"/>
    <property type="match status" value="1"/>
</dbReference>
<dbReference type="PANTHER" id="PTHR43004">
    <property type="entry name" value="TRK SYSTEM POTASSIUM UPTAKE PROTEIN"/>
    <property type="match status" value="1"/>
</dbReference>
<keyword evidence="2" id="KW-0274">FAD</keyword>
<dbReference type="InterPro" id="IPR050641">
    <property type="entry name" value="RIFMO-like"/>
</dbReference>
<dbReference type="Proteomes" id="UP000031521">
    <property type="component" value="Chromosome"/>
</dbReference>
<dbReference type="HOGENOM" id="CLU_057691_0_0_5"/>
<organism evidence="4 5">
    <name type="scientific">Celeribacter indicus</name>
    <dbReference type="NCBI Taxonomy" id="1208324"/>
    <lineage>
        <taxon>Bacteria</taxon>
        <taxon>Pseudomonadati</taxon>
        <taxon>Pseudomonadota</taxon>
        <taxon>Alphaproteobacteria</taxon>
        <taxon>Rhodobacterales</taxon>
        <taxon>Roseobacteraceae</taxon>
        <taxon>Celeribacter</taxon>
    </lineage>
</organism>
<dbReference type="PANTHER" id="PTHR43004:SF3">
    <property type="entry name" value="P-HYDROXYBENZOATE HYDROXYLASE"/>
    <property type="match status" value="1"/>
</dbReference>
<dbReference type="InterPro" id="IPR002938">
    <property type="entry name" value="FAD-bd"/>
</dbReference>
<proteinExistence type="predicted"/>
<dbReference type="Gene3D" id="3.30.9.10">
    <property type="entry name" value="D-Amino Acid Oxidase, subunit A, domain 2"/>
    <property type="match status" value="1"/>
</dbReference>
<dbReference type="Pfam" id="PF01494">
    <property type="entry name" value="FAD_binding_3"/>
    <property type="match status" value="1"/>
</dbReference>
<protein>
    <submittedName>
        <fullName evidence="4">4-hydroxybenzoate 3-monooxygenase</fullName>
        <ecNumber evidence="4">1.14.13.2</ecNumber>
    </submittedName>
</protein>
<gene>
    <name evidence="4" type="ORF">P73_0846</name>
</gene>
<dbReference type="GO" id="GO:0018659">
    <property type="term" value="F:4-hydroxybenzoate 3-monooxygenase activity"/>
    <property type="evidence" value="ECO:0007669"/>
    <property type="project" value="UniProtKB-EC"/>
</dbReference>
<dbReference type="Gene3D" id="3.50.50.60">
    <property type="entry name" value="FAD/NAD(P)-binding domain"/>
    <property type="match status" value="1"/>
</dbReference>
<dbReference type="OrthoDB" id="9791689at2"/>
<dbReference type="SUPFAM" id="SSF51905">
    <property type="entry name" value="FAD/NAD(P)-binding domain"/>
    <property type="match status" value="1"/>
</dbReference>
<dbReference type="EC" id="1.14.13.2" evidence="4"/>
<keyword evidence="4" id="KW-0560">Oxidoreductase</keyword>
<keyword evidence="5" id="KW-1185">Reference proteome</keyword>
<evidence type="ECO:0000256" key="1">
    <source>
        <dbReference type="ARBA" id="ARBA00022630"/>
    </source>
</evidence>